<reference evidence="2 3" key="1">
    <citation type="submission" date="2017-10" db="EMBL/GenBank/DDBJ databases">
        <title>Sedimentibacterium mangrovi gen. nov., sp. nov., a novel member of family Phyllobacteriacea isolated from mangrove sediment.</title>
        <authorList>
            <person name="Liao H."/>
            <person name="Tian Y."/>
        </authorList>
    </citation>
    <scope>NUCLEOTIDE SEQUENCE [LARGE SCALE GENOMIC DNA]</scope>
    <source>
        <strain evidence="2 3">X9-2-2</strain>
    </source>
</reference>
<evidence type="ECO:0000313" key="3">
    <source>
        <dbReference type="Proteomes" id="UP000221168"/>
    </source>
</evidence>
<gene>
    <name evidence="2" type="ORF">CSC94_06000</name>
</gene>
<proteinExistence type="predicted"/>
<evidence type="ECO:0000313" key="2">
    <source>
        <dbReference type="EMBL" id="PHP68203.1"/>
    </source>
</evidence>
<name>A0A2G1QRQ1_9HYPH</name>
<dbReference type="Proteomes" id="UP000221168">
    <property type="component" value="Unassembled WGS sequence"/>
</dbReference>
<sequence length="230" mass="25242">MRGEPFSEAEIDRLARLWASGEGIAKLCAASGRKHGTISRMISRRRDKFPKRSNSVTPRKEKPAHPKWHEQATIRRAADLWGGGATAAEIAKTLGLSRQAVTAIAVRNRDKFPARQSNAAVIAKRRRDVEVAEFGGTEAASHVPQMPDNAEPTGFLDAVDRDRCLFSCDPVGTASGSSMRVCGAPRAGDEQFTRYCRFHVRLSRGIGTLSERRADQVLKREAGRFAEAAE</sequence>
<evidence type="ECO:0000256" key="1">
    <source>
        <dbReference type="SAM" id="MobiDB-lite"/>
    </source>
</evidence>
<dbReference type="OrthoDB" id="8377594at2"/>
<keyword evidence="3" id="KW-1185">Reference proteome</keyword>
<dbReference type="EMBL" id="PDVP01000002">
    <property type="protein sequence ID" value="PHP68203.1"/>
    <property type="molecule type" value="Genomic_DNA"/>
</dbReference>
<accession>A0A2G1QRQ1</accession>
<feature type="compositionally biased region" description="Basic residues" evidence="1">
    <location>
        <begin position="42"/>
        <end position="51"/>
    </location>
</feature>
<dbReference type="RefSeq" id="WP_099304838.1">
    <property type="nucleotide sequence ID" value="NZ_PDVP01000002.1"/>
</dbReference>
<evidence type="ECO:0008006" key="4">
    <source>
        <dbReference type="Google" id="ProtNLM"/>
    </source>
</evidence>
<feature type="region of interest" description="Disordered" evidence="1">
    <location>
        <begin position="42"/>
        <end position="68"/>
    </location>
</feature>
<protein>
    <recommendedName>
        <fullName evidence="4">GcrA cell cycle regulator</fullName>
    </recommendedName>
</protein>
<organism evidence="2 3">
    <name type="scientific">Zhengella mangrovi</name>
    <dbReference type="NCBI Taxonomy" id="1982044"/>
    <lineage>
        <taxon>Bacteria</taxon>
        <taxon>Pseudomonadati</taxon>
        <taxon>Pseudomonadota</taxon>
        <taxon>Alphaproteobacteria</taxon>
        <taxon>Hyphomicrobiales</taxon>
        <taxon>Notoacmeibacteraceae</taxon>
        <taxon>Zhengella</taxon>
    </lineage>
</organism>
<feature type="compositionally biased region" description="Basic and acidic residues" evidence="1">
    <location>
        <begin position="58"/>
        <end position="68"/>
    </location>
</feature>
<dbReference type="AlphaFoldDB" id="A0A2G1QRQ1"/>
<comment type="caution">
    <text evidence="2">The sequence shown here is derived from an EMBL/GenBank/DDBJ whole genome shotgun (WGS) entry which is preliminary data.</text>
</comment>